<evidence type="ECO:0000256" key="5">
    <source>
        <dbReference type="ARBA" id="ARBA00022723"/>
    </source>
</evidence>
<dbReference type="AlphaFoldDB" id="A0A1F5SBE6"/>
<dbReference type="InterPro" id="IPR058240">
    <property type="entry name" value="rSAM_sf"/>
</dbReference>
<proteinExistence type="predicted"/>
<keyword evidence="6" id="KW-0408">Iron</keyword>
<dbReference type="SFLD" id="SFLDS00029">
    <property type="entry name" value="Radical_SAM"/>
    <property type="match status" value="1"/>
</dbReference>
<sequence length="344" mass="40030">MEFVAFDNLASSGLKEIPGLIWRDQDNLKVNQQIFFADIDQFGMPAWDLIRPETYPVSPHGGFYKNYPIAPIVISRGCPFSCTYCAGRLVSGKRIRYRSAAKVVEEIKLLYHQYGIREIHIEDDNFTFNHDLVREFCRLLKANKLDISWTCPNGVRLDTLTEDLLLTMKQSGLYFISVGVESGSDRVLAEMKKNLTTAKIREKINLIKQCGLEVSGFFIIGYPTETRQDIEETIKFACSLGLKRAAFFLFKPFPGSDITRELIKRGEWRFNNSSAEDWNKFILADAVYAPPGFTVEEMKKWRQKALRRFYLRPRVIIDFIRDIRGPKHLWLIMKRAYAWLWRVE</sequence>
<dbReference type="Proteomes" id="UP000176877">
    <property type="component" value="Unassembled WGS sequence"/>
</dbReference>
<dbReference type="SMART" id="SM00729">
    <property type="entry name" value="Elp3"/>
    <property type="match status" value="1"/>
</dbReference>
<name>A0A1F5SBE6_9BACT</name>
<dbReference type="InterPro" id="IPR051198">
    <property type="entry name" value="BchE-like"/>
</dbReference>
<evidence type="ECO:0000256" key="6">
    <source>
        <dbReference type="ARBA" id="ARBA00023004"/>
    </source>
</evidence>
<dbReference type="InterPro" id="IPR023404">
    <property type="entry name" value="rSAM_horseshoe"/>
</dbReference>
<dbReference type="PROSITE" id="PS51918">
    <property type="entry name" value="RADICAL_SAM"/>
    <property type="match status" value="1"/>
</dbReference>
<dbReference type="SUPFAM" id="SSF102114">
    <property type="entry name" value="Radical SAM enzymes"/>
    <property type="match status" value="1"/>
</dbReference>
<evidence type="ECO:0000313" key="10">
    <source>
        <dbReference type="Proteomes" id="UP000176877"/>
    </source>
</evidence>
<evidence type="ECO:0000256" key="7">
    <source>
        <dbReference type="ARBA" id="ARBA00023014"/>
    </source>
</evidence>
<keyword evidence="3" id="KW-0808">Transferase</keyword>
<dbReference type="GO" id="GO:0003824">
    <property type="term" value="F:catalytic activity"/>
    <property type="evidence" value="ECO:0007669"/>
    <property type="project" value="InterPro"/>
</dbReference>
<dbReference type="InterPro" id="IPR034466">
    <property type="entry name" value="Methyltransferase_Class_B"/>
</dbReference>
<feature type="domain" description="Radical SAM core" evidence="8">
    <location>
        <begin position="64"/>
        <end position="283"/>
    </location>
</feature>
<comment type="caution">
    <text evidence="9">The sequence shown here is derived from an EMBL/GenBank/DDBJ whole genome shotgun (WGS) entry which is preliminary data.</text>
</comment>
<dbReference type="CDD" id="cd01335">
    <property type="entry name" value="Radical_SAM"/>
    <property type="match status" value="1"/>
</dbReference>
<keyword evidence="2" id="KW-0489">Methyltransferase</keyword>
<dbReference type="InterPro" id="IPR007197">
    <property type="entry name" value="rSAM"/>
</dbReference>
<dbReference type="PANTHER" id="PTHR43409:SF7">
    <property type="entry name" value="BLL1977 PROTEIN"/>
    <property type="match status" value="1"/>
</dbReference>
<gene>
    <name evidence="9" type="ORF">A3D45_00550</name>
</gene>
<dbReference type="SFLD" id="SFLDG01082">
    <property type="entry name" value="B12-binding_domain_containing"/>
    <property type="match status" value="1"/>
</dbReference>
<evidence type="ECO:0000313" key="9">
    <source>
        <dbReference type="EMBL" id="OGF23561.1"/>
    </source>
</evidence>
<evidence type="ECO:0000256" key="3">
    <source>
        <dbReference type="ARBA" id="ARBA00022679"/>
    </source>
</evidence>
<comment type="cofactor">
    <cofactor evidence="1">
        <name>[4Fe-4S] cluster</name>
        <dbReference type="ChEBI" id="CHEBI:49883"/>
    </cofactor>
</comment>
<reference evidence="9 10" key="1">
    <citation type="journal article" date="2016" name="Nat. Commun.">
        <title>Thousands of microbial genomes shed light on interconnected biogeochemical processes in an aquifer system.</title>
        <authorList>
            <person name="Anantharaman K."/>
            <person name="Brown C.T."/>
            <person name="Hug L.A."/>
            <person name="Sharon I."/>
            <person name="Castelle C.J."/>
            <person name="Probst A.J."/>
            <person name="Thomas B.C."/>
            <person name="Singh A."/>
            <person name="Wilkins M.J."/>
            <person name="Karaoz U."/>
            <person name="Brodie E.L."/>
            <person name="Williams K.H."/>
            <person name="Hubbard S.S."/>
            <person name="Banfield J.F."/>
        </authorList>
    </citation>
    <scope>NUCLEOTIDE SEQUENCE [LARGE SCALE GENOMIC DNA]</scope>
</reference>
<keyword evidence="4" id="KW-0949">S-adenosyl-L-methionine</keyword>
<dbReference type="Pfam" id="PF04055">
    <property type="entry name" value="Radical_SAM"/>
    <property type="match status" value="1"/>
</dbReference>
<dbReference type="InterPro" id="IPR006638">
    <property type="entry name" value="Elp3/MiaA/NifB-like_rSAM"/>
</dbReference>
<dbReference type="GO" id="GO:0046872">
    <property type="term" value="F:metal ion binding"/>
    <property type="evidence" value="ECO:0007669"/>
    <property type="project" value="UniProtKB-KW"/>
</dbReference>
<keyword evidence="7" id="KW-0411">Iron-sulfur</keyword>
<dbReference type="GO" id="GO:0051539">
    <property type="term" value="F:4 iron, 4 sulfur cluster binding"/>
    <property type="evidence" value="ECO:0007669"/>
    <property type="project" value="UniProtKB-KW"/>
</dbReference>
<dbReference type="Gene3D" id="3.80.30.20">
    <property type="entry name" value="tm_1862 like domain"/>
    <property type="match status" value="1"/>
</dbReference>
<protein>
    <recommendedName>
        <fullName evidence="8">Radical SAM core domain-containing protein</fullName>
    </recommendedName>
</protein>
<dbReference type="EMBL" id="MFFT01000004">
    <property type="protein sequence ID" value="OGF23561.1"/>
    <property type="molecule type" value="Genomic_DNA"/>
</dbReference>
<evidence type="ECO:0000256" key="4">
    <source>
        <dbReference type="ARBA" id="ARBA00022691"/>
    </source>
</evidence>
<dbReference type="PANTHER" id="PTHR43409">
    <property type="entry name" value="ANAEROBIC MAGNESIUM-PROTOPORPHYRIN IX MONOMETHYL ESTER CYCLASE-RELATED"/>
    <property type="match status" value="1"/>
</dbReference>
<dbReference type="SFLD" id="SFLDG01123">
    <property type="entry name" value="methyltransferase_(Class_B)"/>
    <property type="match status" value="1"/>
</dbReference>
<evidence type="ECO:0000256" key="2">
    <source>
        <dbReference type="ARBA" id="ARBA00022603"/>
    </source>
</evidence>
<evidence type="ECO:0000256" key="1">
    <source>
        <dbReference type="ARBA" id="ARBA00001966"/>
    </source>
</evidence>
<organism evidence="9 10">
    <name type="scientific">Candidatus Falkowbacteria bacterium RIFCSPHIGHO2_02_FULL_42_9</name>
    <dbReference type="NCBI Taxonomy" id="1797986"/>
    <lineage>
        <taxon>Bacteria</taxon>
        <taxon>Candidatus Falkowiibacteriota</taxon>
    </lineage>
</organism>
<keyword evidence="5" id="KW-0479">Metal-binding</keyword>
<accession>A0A1F5SBE6</accession>
<evidence type="ECO:0000259" key="8">
    <source>
        <dbReference type="PROSITE" id="PS51918"/>
    </source>
</evidence>